<evidence type="ECO:0000256" key="1">
    <source>
        <dbReference type="SAM" id="Phobius"/>
    </source>
</evidence>
<keyword evidence="1" id="KW-1133">Transmembrane helix</keyword>
<evidence type="ECO:0008006" key="4">
    <source>
        <dbReference type="Google" id="ProtNLM"/>
    </source>
</evidence>
<dbReference type="RefSeq" id="WP_187671934.1">
    <property type="nucleotide sequence ID" value="NZ_CAJFCI010000057.1"/>
</dbReference>
<evidence type="ECO:0000313" key="2">
    <source>
        <dbReference type="EMBL" id="CAD5108616.1"/>
    </source>
</evidence>
<proteinExistence type="predicted"/>
<keyword evidence="3" id="KW-1185">Reference proteome</keyword>
<feature type="transmembrane region" description="Helical" evidence="1">
    <location>
        <begin position="46"/>
        <end position="65"/>
    </location>
</feature>
<reference evidence="2 3" key="1">
    <citation type="submission" date="2020-08" db="EMBL/GenBank/DDBJ databases">
        <authorList>
            <person name="Criscuolo A."/>
        </authorList>
    </citation>
    <scope>NUCLEOTIDE SEQUENCE [LARGE SCALE GENOMIC DNA]</scope>
    <source>
        <strain evidence="2">CIP111764</strain>
    </source>
</reference>
<accession>A0A7U7EPD0</accession>
<keyword evidence="1" id="KW-0812">Transmembrane</keyword>
<dbReference type="Proteomes" id="UP000583387">
    <property type="component" value="Unassembled WGS sequence"/>
</dbReference>
<evidence type="ECO:0000313" key="3">
    <source>
        <dbReference type="Proteomes" id="UP000583387"/>
    </source>
</evidence>
<keyword evidence="1" id="KW-0472">Membrane</keyword>
<dbReference type="EMBL" id="CAJFCI010000057">
    <property type="protein sequence ID" value="CAD5108616.1"/>
    <property type="molecule type" value="Genomic_DNA"/>
</dbReference>
<dbReference type="AlphaFoldDB" id="A0A7U7EPD0"/>
<organism evidence="2 3">
    <name type="scientific">Zestomonas carbonaria</name>
    <dbReference type="NCBI Taxonomy" id="2762745"/>
    <lineage>
        <taxon>Bacteria</taxon>
        <taxon>Pseudomonadati</taxon>
        <taxon>Pseudomonadota</taxon>
        <taxon>Gammaproteobacteria</taxon>
        <taxon>Pseudomonadales</taxon>
        <taxon>Pseudomonadaceae</taxon>
        <taxon>Zestomonas</taxon>
    </lineage>
</organism>
<feature type="transmembrane region" description="Helical" evidence="1">
    <location>
        <begin position="12"/>
        <end position="34"/>
    </location>
</feature>
<sequence>MSDLFGCPVHVLRLSGYLLAVGTALLIVGVTAAYGFDRALSIPQQVLAHSGVILGPTLLKVGYVMRLLAQHNLRKLNGEVCCAIA</sequence>
<gene>
    <name evidence="2" type="ORF">PSEWESI4_02908</name>
</gene>
<name>A0A7U7EPD0_9GAMM</name>
<protein>
    <recommendedName>
        <fullName evidence="4">Transmembrane sensor/regulator PpyR</fullName>
    </recommendedName>
</protein>
<comment type="caution">
    <text evidence="2">The sequence shown here is derived from an EMBL/GenBank/DDBJ whole genome shotgun (WGS) entry which is preliminary data.</text>
</comment>